<dbReference type="SUPFAM" id="SSF52833">
    <property type="entry name" value="Thioredoxin-like"/>
    <property type="match status" value="1"/>
</dbReference>
<dbReference type="InterPro" id="IPR006660">
    <property type="entry name" value="Arsenate_reductase-like"/>
</dbReference>
<name>A0A934HNX1_9RHOB</name>
<evidence type="ECO:0000256" key="5">
    <source>
        <dbReference type="ARBA" id="ARBA00039879"/>
    </source>
</evidence>
<evidence type="ECO:0000256" key="4">
    <source>
        <dbReference type="ARBA" id="ARBA00038969"/>
    </source>
</evidence>
<dbReference type="Proteomes" id="UP000613255">
    <property type="component" value="Unassembled WGS sequence"/>
</dbReference>
<feature type="region of interest" description="Disordered" evidence="8">
    <location>
        <begin position="123"/>
        <end position="142"/>
    </location>
</feature>
<dbReference type="PANTHER" id="PTHR30041">
    <property type="entry name" value="ARSENATE REDUCTASE"/>
    <property type="match status" value="1"/>
</dbReference>
<dbReference type="InterPro" id="IPR006659">
    <property type="entry name" value="Arsenate_reductase"/>
</dbReference>
<comment type="caution">
    <text evidence="9">The sequence shown here is derived from an EMBL/GenBank/DDBJ whole genome shotgun (WGS) entry which is preliminary data.</text>
</comment>
<comment type="similarity">
    <text evidence="1 6 7">Belongs to the ArsC family.</text>
</comment>
<dbReference type="Pfam" id="PF03960">
    <property type="entry name" value="ArsC"/>
    <property type="match status" value="1"/>
</dbReference>
<proteinExistence type="inferred from homology"/>
<evidence type="ECO:0000256" key="7">
    <source>
        <dbReference type="RuleBase" id="RU362029"/>
    </source>
</evidence>
<keyword evidence="3 7" id="KW-0560">Oxidoreductase</keyword>
<dbReference type="Gene3D" id="3.40.30.10">
    <property type="entry name" value="Glutaredoxin"/>
    <property type="match status" value="1"/>
</dbReference>
<dbReference type="EMBL" id="JAEIJD010000001">
    <property type="protein sequence ID" value="MBI6628296.1"/>
    <property type="molecule type" value="Genomic_DNA"/>
</dbReference>
<dbReference type="PROSITE" id="PS51353">
    <property type="entry name" value="ARSC"/>
    <property type="match status" value="1"/>
</dbReference>
<evidence type="ECO:0000256" key="8">
    <source>
        <dbReference type="SAM" id="MobiDB-lite"/>
    </source>
</evidence>
<evidence type="ECO:0000256" key="2">
    <source>
        <dbReference type="ARBA" id="ARBA00022849"/>
    </source>
</evidence>
<organism evidence="9 10">
    <name type="scientific">Pontibaca salina</name>
    <dbReference type="NCBI Taxonomy" id="2795731"/>
    <lineage>
        <taxon>Bacteria</taxon>
        <taxon>Pseudomonadati</taxon>
        <taxon>Pseudomonadota</taxon>
        <taxon>Alphaproteobacteria</taxon>
        <taxon>Rhodobacterales</taxon>
        <taxon>Roseobacteraceae</taxon>
        <taxon>Pontibaca</taxon>
    </lineage>
</organism>
<sequence length="142" mass="15268">MSIVIHHNPDCGTSRNVLALIEASGETPIVIDYLQTGWTRPQLLALFAAADLTPRSALRTTKSPAEELGLLDPSVGDETLLAAMLEHPVLVNRPIVCSPRGVRLCRPSEAVLGLLDRLPPGPMVKEDDTPLIDDKGCRAKEG</sequence>
<keyword evidence="10" id="KW-1185">Reference proteome</keyword>
<evidence type="ECO:0000256" key="6">
    <source>
        <dbReference type="PROSITE-ProRule" id="PRU01282"/>
    </source>
</evidence>
<feature type="compositionally biased region" description="Basic and acidic residues" evidence="8">
    <location>
        <begin position="124"/>
        <end position="142"/>
    </location>
</feature>
<evidence type="ECO:0000313" key="9">
    <source>
        <dbReference type="EMBL" id="MBI6628296.1"/>
    </source>
</evidence>
<dbReference type="GO" id="GO:0008794">
    <property type="term" value="F:arsenate reductase (glutaredoxin) activity"/>
    <property type="evidence" value="ECO:0007669"/>
    <property type="project" value="UniProtKB-UniRule"/>
</dbReference>
<dbReference type="GO" id="GO:0046685">
    <property type="term" value="P:response to arsenic-containing substance"/>
    <property type="evidence" value="ECO:0007669"/>
    <property type="project" value="UniProtKB-KW"/>
</dbReference>
<dbReference type="EC" id="1.20.4.1" evidence="4 7"/>
<keyword evidence="2" id="KW-0059">Arsenical resistance</keyword>
<evidence type="ECO:0000256" key="3">
    <source>
        <dbReference type="ARBA" id="ARBA00023002"/>
    </source>
</evidence>
<evidence type="ECO:0000256" key="1">
    <source>
        <dbReference type="ARBA" id="ARBA00007198"/>
    </source>
</evidence>
<dbReference type="RefSeq" id="WP_198684330.1">
    <property type="nucleotide sequence ID" value="NZ_JAEIJD010000001.1"/>
</dbReference>
<accession>A0A934HNX1</accession>
<gene>
    <name evidence="9" type="primary">arsC</name>
    <name evidence="9" type="ORF">JAO82_00235</name>
</gene>
<dbReference type="AlphaFoldDB" id="A0A934HNX1"/>
<evidence type="ECO:0000313" key="10">
    <source>
        <dbReference type="Proteomes" id="UP000613255"/>
    </source>
</evidence>
<dbReference type="CDD" id="cd03034">
    <property type="entry name" value="ArsC_ArsC"/>
    <property type="match status" value="1"/>
</dbReference>
<comment type="catalytic activity">
    <reaction evidence="7">
        <text>[glutaredoxin]-dithiol + arsenate + glutathione + H(+) = glutathionyl-S-S-[glutaredoxin] + arsenite + H2O</text>
        <dbReference type="Rhea" id="RHEA:22016"/>
        <dbReference type="Rhea" id="RHEA-COMP:10729"/>
        <dbReference type="Rhea" id="RHEA-COMP:17668"/>
        <dbReference type="ChEBI" id="CHEBI:15377"/>
        <dbReference type="ChEBI" id="CHEBI:15378"/>
        <dbReference type="ChEBI" id="CHEBI:29242"/>
        <dbReference type="ChEBI" id="CHEBI:29950"/>
        <dbReference type="ChEBI" id="CHEBI:48597"/>
        <dbReference type="ChEBI" id="CHEBI:57925"/>
        <dbReference type="ChEBI" id="CHEBI:146199"/>
        <dbReference type="EC" id="1.20.4.1"/>
    </reaction>
</comment>
<dbReference type="PANTHER" id="PTHR30041:SF5">
    <property type="entry name" value="ARSENATE REDUCTASE-RELATED"/>
    <property type="match status" value="1"/>
</dbReference>
<protein>
    <recommendedName>
        <fullName evidence="5 7">Arsenate reductase</fullName>
        <ecNumber evidence="4 7">1.20.4.1</ecNumber>
    </recommendedName>
</protein>
<reference evidence="9" key="1">
    <citation type="submission" date="2020-12" db="EMBL/GenBank/DDBJ databases">
        <title>Pontibaca salina gen. nov., sp. nov., isolated from marine sediment.</title>
        <authorList>
            <person name="Bo J."/>
            <person name="Wang S."/>
            <person name="Song X."/>
            <person name="Du Z."/>
        </authorList>
    </citation>
    <scope>NUCLEOTIDE SEQUENCE</scope>
    <source>
        <strain evidence="9">S1109L</strain>
    </source>
</reference>
<dbReference type="InterPro" id="IPR036249">
    <property type="entry name" value="Thioredoxin-like_sf"/>
</dbReference>
<dbReference type="NCBIfam" id="TIGR00014">
    <property type="entry name" value="arsC"/>
    <property type="match status" value="1"/>
</dbReference>